<evidence type="ECO:0000313" key="6">
    <source>
        <dbReference type="Proteomes" id="UP000231098"/>
    </source>
</evidence>
<evidence type="ECO:0000259" key="3">
    <source>
        <dbReference type="Pfam" id="PF00905"/>
    </source>
</evidence>
<sequence>MRLKINLLLAFLSVFFILILGRLFSISVLGHGKFLKLAENQHWASYELPARRGDIFSSDGYPLATTEILYMLYGEPKKITDRKKTSRIICSVLTENSQKCVSDIKEKLSLDLTFLILRHGISLQEKDKILLNNLSGIGFEEEPRRSYPEKKLLGSVLGYVAKDESGKERGYFGLEGFYNGDLEGRAGRMVEEKDALGVPIPYGEFRKIPPSDGSALVTTIDRSLQYLAERKIKEGVIRYGAETGTIIIMEPASGAILAMANYPFSDPGKPSNKDDSPLEIDSPLWNIAISSSYEPGSVVKALTVASGLEIRAINENSHFYDEGPMEIGGYTIDTWDGKHYGDETVTSILQHSNNIGAAMIGQRIGIKNLRSHFAKFGLGVFTGVDLEGEAAGELKEVLDWYPIDLATASFGQGLSVTPLQITSAFSAIFNNGILMKPKLVKELKKGNASKTIQNKKIGRVISPDVSKKVVGLLTQAVSGGESKYYNLPNYKIAGKTGTAQIPVGGKYDPTLTNATFVGFFPSSSKFVMLVKIERPSTSPYAAETAVPLWMETAKELAIYFGVSPDL</sequence>
<dbReference type="SUPFAM" id="SSF56601">
    <property type="entry name" value="beta-lactamase/transpeptidase-like"/>
    <property type="match status" value="1"/>
</dbReference>
<dbReference type="Gene3D" id="3.90.1310.10">
    <property type="entry name" value="Penicillin-binding protein 2a (Domain 2)"/>
    <property type="match status" value="1"/>
</dbReference>
<evidence type="ECO:0008006" key="7">
    <source>
        <dbReference type="Google" id="ProtNLM"/>
    </source>
</evidence>
<dbReference type="Gene3D" id="3.40.710.10">
    <property type="entry name" value="DD-peptidase/beta-lactamase superfamily"/>
    <property type="match status" value="1"/>
</dbReference>
<keyword evidence="2" id="KW-0472">Membrane</keyword>
<organism evidence="5 6">
    <name type="scientific">candidate division WWE3 bacterium CG08_land_8_20_14_0_20_41_15</name>
    <dbReference type="NCBI Taxonomy" id="1975086"/>
    <lineage>
        <taxon>Bacteria</taxon>
        <taxon>Katanobacteria</taxon>
    </lineage>
</organism>
<proteinExistence type="predicted"/>
<evidence type="ECO:0000256" key="1">
    <source>
        <dbReference type="ARBA" id="ARBA00004370"/>
    </source>
</evidence>
<dbReference type="PANTHER" id="PTHR30627">
    <property type="entry name" value="PEPTIDOGLYCAN D,D-TRANSPEPTIDASE"/>
    <property type="match status" value="1"/>
</dbReference>
<dbReference type="SUPFAM" id="SSF56519">
    <property type="entry name" value="Penicillin binding protein dimerisation domain"/>
    <property type="match status" value="1"/>
</dbReference>
<reference evidence="6" key="1">
    <citation type="submission" date="2017-09" db="EMBL/GenBank/DDBJ databases">
        <title>Depth-based differentiation of microbial function through sediment-hosted aquifers and enrichment of novel symbionts in the deep terrestrial subsurface.</title>
        <authorList>
            <person name="Probst A.J."/>
            <person name="Ladd B."/>
            <person name="Jarett J.K."/>
            <person name="Geller-Mcgrath D.E."/>
            <person name="Sieber C.M.K."/>
            <person name="Emerson J.B."/>
            <person name="Anantharaman K."/>
            <person name="Thomas B.C."/>
            <person name="Malmstrom R."/>
            <person name="Stieglmeier M."/>
            <person name="Klingl A."/>
            <person name="Woyke T."/>
            <person name="Ryan C.M."/>
            <person name="Banfield J.F."/>
        </authorList>
    </citation>
    <scope>NUCLEOTIDE SEQUENCE [LARGE SCALE GENOMIC DNA]</scope>
</reference>
<accession>A0A2H0X9P5</accession>
<dbReference type="InterPro" id="IPR012338">
    <property type="entry name" value="Beta-lactam/transpept-like"/>
</dbReference>
<gene>
    <name evidence="5" type="ORF">COT51_01915</name>
</gene>
<evidence type="ECO:0000256" key="2">
    <source>
        <dbReference type="ARBA" id="ARBA00023136"/>
    </source>
</evidence>
<dbReference type="Gene3D" id="3.30.450.330">
    <property type="match status" value="1"/>
</dbReference>
<dbReference type="GO" id="GO:0071555">
    <property type="term" value="P:cell wall organization"/>
    <property type="evidence" value="ECO:0007669"/>
    <property type="project" value="TreeGrafter"/>
</dbReference>
<dbReference type="PANTHER" id="PTHR30627:SF1">
    <property type="entry name" value="PEPTIDOGLYCAN D,D-TRANSPEPTIDASE FTSI"/>
    <property type="match status" value="1"/>
</dbReference>
<dbReference type="GO" id="GO:0008658">
    <property type="term" value="F:penicillin binding"/>
    <property type="evidence" value="ECO:0007669"/>
    <property type="project" value="InterPro"/>
</dbReference>
<evidence type="ECO:0000259" key="4">
    <source>
        <dbReference type="Pfam" id="PF03717"/>
    </source>
</evidence>
<dbReference type="Pfam" id="PF00905">
    <property type="entry name" value="Transpeptidase"/>
    <property type="match status" value="1"/>
</dbReference>
<name>A0A2H0X9P5_UNCKA</name>
<protein>
    <recommendedName>
        <fullName evidence="7">Penicillin-binding protein 2</fullName>
    </recommendedName>
</protein>
<feature type="domain" description="Penicillin-binding protein transpeptidase" evidence="3">
    <location>
        <begin position="244"/>
        <end position="542"/>
    </location>
</feature>
<dbReference type="Pfam" id="PF03717">
    <property type="entry name" value="PBP_dimer"/>
    <property type="match status" value="1"/>
</dbReference>
<dbReference type="InterPro" id="IPR050515">
    <property type="entry name" value="Beta-lactam/transpept"/>
</dbReference>
<dbReference type="InterPro" id="IPR005311">
    <property type="entry name" value="PBP_dimer"/>
</dbReference>
<dbReference type="EMBL" id="PEYV01000029">
    <property type="protein sequence ID" value="PIS21644.1"/>
    <property type="molecule type" value="Genomic_DNA"/>
</dbReference>
<comment type="caution">
    <text evidence="5">The sequence shown here is derived from an EMBL/GenBank/DDBJ whole genome shotgun (WGS) entry which is preliminary data.</text>
</comment>
<comment type="subcellular location">
    <subcellularLocation>
        <location evidence="1">Membrane</location>
    </subcellularLocation>
</comment>
<evidence type="ECO:0000313" key="5">
    <source>
        <dbReference type="EMBL" id="PIS21644.1"/>
    </source>
</evidence>
<dbReference type="InterPro" id="IPR001460">
    <property type="entry name" value="PCN-bd_Tpept"/>
</dbReference>
<dbReference type="InterPro" id="IPR036138">
    <property type="entry name" value="PBP_dimer_sf"/>
</dbReference>
<dbReference type="AlphaFoldDB" id="A0A2H0X9P5"/>
<dbReference type="GO" id="GO:0005886">
    <property type="term" value="C:plasma membrane"/>
    <property type="evidence" value="ECO:0007669"/>
    <property type="project" value="TreeGrafter"/>
</dbReference>
<feature type="domain" description="Penicillin-binding protein dimerisation" evidence="4">
    <location>
        <begin position="48"/>
        <end position="200"/>
    </location>
</feature>
<dbReference type="Proteomes" id="UP000231098">
    <property type="component" value="Unassembled WGS sequence"/>
</dbReference>